<feature type="transmembrane region" description="Helical" evidence="1">
    <location>
        <begin position="41"/>
        <end position="58"/>
    </location>
</feature>
<dbReference type="VEuPathDB" id="CryptoDB:CPATCC_0036720"/>
<evidence type="ECO:0000256" key="1">
    <source>
        <dbReference type="SAM" id="Phobius"/>
    </source>
</evidence>
<dbReference type="Proteomes" id="UP000593906">
    <property type="component" value="Chromosome 1"/>
</dbReference>
<keyword evidence="1" id="KW-0812">Transmembrane</keyword>
<reference evidence="2 3" key="1">
    <citation type="submission" date="2019-09" db="EMBL/GenBank/DDBJ databases">
        <title>Consistent, comparative and evidence-based genome assembly and annotation for Cryptosporidium parvum, C. hominis and C. tyzzeri.</title>
        <authorList>
            <person name="Baptista R.P."/>
            <person name="Li Y."/>
            <person name="Sateriale A."/>
            <person name="Ansell B."/>
            <person name="Jex A."/>
            <person name="Sanders M."/>
            <person name="Brooks K."/>
            <person name="Tracey A."/>
            <person name="Berriman M."/>
            <person name="Striepen B."/>
            <person name="Cotton J.A."/>
            <person name="Kissinger J.C."/>
        </authorList>
    </citation>
    <scope>NUCLEOTIDE SEQUENCE [LARGE SCALE GENOMIC DNA]</scope>
    <source>
        <strain evidence="2 3">IOWA-ATCC</strain>
    </source>
</reference>
<accession>A0A7S7LJD0</accession>
<sequence>MKISLSGYKVINLFDLELDRLTIISKNKSFRISIKKLKISVFNWFTFIIFVIYILLIGCRHIDLFFNFFSKFTEKKIASLKLDQVEIYHLKKDGSSVPNVKRSNLINFVSSYFDFELFSVCLLSEYKLLGKTFLFGTNIGSIYKKNYSFRKTNIFIRRISVRFNEYFDDISTYDIIDLIGLKAYFFSILKDQETILAFPGLLNIDMVNSNYESFITIIEDNIEKVYSGIYLSIPLLNYVFFNIKSLFINKNGSSLIHNVFNWKLKILINFKRIFLETYESNKLFLTISSIVFTLEYNMHNFSLVIKLLNCYLLINLENSIQILESIIYFDVKDKIIRANMKYLRLYSKAIHSNSLDNFIDVIEIPEMNIFSTKIEHCPENLSIVFFTCIELNSELLIIKLTGLDEIFCQNVEFKNEISDLLEFSNQYLSVSDNEESVYTIFYTLERIENKNLNIQINFNFNSNIQLIYNMNNIELNIERSQANLTFNSNEKFLKITDFELAQYNYLYENVFSMKIKTILLNFKTSNKSIFLQEIVFEKESTICIFLKDISIFTIENSCNLSAKNIKIYLYLNTSLNYNSIFTVFEIEYVNFIFQKTIYCWKSIEIYKIIIKQCFSKDEPLFYELIRIDEDPVKIRNENLSNKYLTICIPKLLLAASNYQIMKLSNLFSNFKQNSLVKTRISQLNLIITLNNASIHYYFHTENKCTTLLAYFENGKIFLSINDKYEIDISSKFNRVEIMAGEVHIGNDKIIKFPHYSETLYSKLHNRDIYCDIVYYEITKKIKTNLLIDEGTIQNSGFKDKIFPIFISSIDISHNFHIKLRKNTKIRVHYNFSKDSFLVNSNLVNNTMLILIDVHDYVNSNELFYSISSEDNKYKLSTFLEKINDICLFEIRLQCLNMLLIKAQLESKYLILNLNGILFSNLNSFELCIEKFKIFVKYPSNNFSGEYINLIINNNLIKANLKILDSKMFFFAEKLIFNLKFLIREFECKIEAVQLKVSKNLIDVVVGIAFDSEFSHKENELYSIKYYRGTNSFHYLFDLRQSQAFVNNLMLLSNEDVSVVPYFHINCLSNAKFNIKNIEVPLFYNSEYLLDLNNSFFDKIYSSYNEPFYSRYFNDNIYSINCRIDLNVFNLDNISSEIPYSKLCDFSASNATVGLKICFSSKVFKDLILFFGTKVPTCSDIFERAIKIRKNQKIEIPFDFIADFPNMMVFKDTNSINIMEFDSVFSQNNSVSIIDIIKNLIENPKAFYLDYNLINSSLCIGFECINYRGSCININIFNIISVINISGESLSFSFCNPYNNKLEYECIVENLNQEFIDNVDTKIDSVLLINDPMKITHRFYIEFNRVSRAENHCSIKENIIELNETRSQTNSKNYRLSLIKDKISFIIIIWCPLIIINYSNLDCILKIINTENQEYYFLEGKISKSNSWNSIKKRNLSNKSIFSLSNIDQKDFIELEIQSGCYVSTFSPSRQRENDILIEVEDYKYLLKSNFILSILERHSIKIKVVKLMPIWSIRNKSNFNIRITYGKHVNIPIKSNSGYLDNTYLVRNTHFNYDIQEQIKIVFDEFVNFFLINLTKHEPYERLINLYRNDKNPNKEWKLIKISFYPIQNGSVTKFNTGIYIELNDFNENESSNYFVFENKTSFTYLLTQANGLLDFNSIDINIHRKENLTQKIWENTLIEKLSKVSLYDNKIFNSKFSICLVPEQINNQLFFWAKESIQDNSPITVSFYDETNNLKVTLEQIPAYLFINGGTKLIRFSNYDSNGKNNIYQFLLSIFKFGNEVTHIVFHTSSFIQTHYTIIPSFFIQRQIEYQLVAREEIANNYFLNIRKFELILFNDIDSDKVLKVKWTSTPTNSPKESQKNLSLFPSPRKNELIDFSPVFHILFERLSVNIQEGAKKLELFDSAYKIYSNLNKVCCKISNYESTIFEVNNHRSEINQNQVTIIFDCFKFKKRVNNKPKFSEKYQIKDLMIQIPFMDFNLNLNIYFRNFLHNFVTENQSNLNNACKPTNSEYILIIDIFPYELCINELFINKKLRIVNCKHSINSPKRIAINEFNSIINLSKHLLKNTTYNIVKTLLNKSLNPLIYF</sequence>
<evidence type="ECO:0000313" key="3">
    <source>
        <dbReference type="Proteomes" id="UP000593906"/>
    </source>
</evidence>
<keyword evidence="1" id="KW-0472">Membrane</keyword>
<keyword evidence="1" id="KW-1133">Transmembrane helix</keyword>
<protein>
    <submittedName>
        <fullName evidence="2">Uncharacterized protein</fullName>
    </submittedName>
</protein>
<organism evidence="2 3">
    <name type="scientific">Cryptosporidium parvum</name>
    <dbReference type="NCBI Taxonomy" id="5807"/>
    <lineage>
        <taxon>Eukaryota</taxon>
        <taxon>Sar</taxon>
        <taxon>Alveolata</taxon>
        <taxon>Apicomplexa</taxon>
        <taxon>Conoidasida</taxon>
        <taxon>Coccidia</taxon>
        <taxon>Eucoccidiorida</taxon>
        <taxon>Eimeriorina</taxon>
        <taxon>Cryptosporidiidae</taxon>
        <taxon>Cryptosporidium</taxon>
    </lineage>
</organism>
<name>A0A7S7LJD0_CRYPV</name>
<gene>
    <name evidence="2" type="ORF">CPATCC_000146</name>
</gene>
<evidence type="ECO:0000313" key="2">
    <source>
        <dbReference type="EMBL" id="QOY43365.1"/>
    </source>
</evidence>
<proteinExistence type="predicted"/>
<dbReference type="EMBL" id="CP044422">
    <property type="protein sequence ID" value="QOY43365.1"/>
    <property type="molecule type" value="Genomic_DNA"/>
</dbReference>